<dbReference type="PROSITE" id="PS51671">
    <property type="entry name" value="ACT"/>
    <property type="match status" value="1"/>
</dbReference>
<dbReference type="GO" id="GO:0006730">
    <property type="term" value="P:one-carbon metabolic process"/>
    <property type="evidence" value="ECO:0007669"/>
    <property type="project" value="UniProtKB-KW"/>
</dbReference>
<dbReference type="Pfam" id="PF00551">
    <property type="entry name" value="Formyl_trans_N"/>
    <property type="match status" value="1"/>
</dbReference>
<reference evidence="5 6" key="1">
    <citation type="submission" date="2024-09" db="EMBL/GenBank/DDBJ databases">
        <title>Chromosome-scale assembly of Riccia sorocarpa.</title>
        <authorList>
            <person name="Paukszto L."/>
        </authorList>
    </citation>
    <scope>NUCLEOTIDE SEQUENCE [LARGE SCALE GENOMIC DNA]</scope>
    <source>
        <strain evidence="5">LP-2024</strain>
        <tissue evidence="5">Aerial parts of the thallus</tissue>
    </source>
</reference>
<evidence type="ECO:0000313" key="5">
    <source>
        <dbReference type="EMBL" id="KAL3698784.1"/>
    </source>
</evidence>
<dbReference type="InterPro" id="IPR002912">
    <property type="entry name" value="ACT_dom"/>
</dbReference>
<dbReference type="InterPro" id="IPR002376">
    <property type="entry name" value="Formyl_transf_N"/>
</dbReference>
<dbReference type="InterPro" id="IPR004810">
    <property type="entry name" value="PurU"/>
</dbReference>
<dbReference type="SUPFAM" id="SSF55021">
    <property type="entry name" value="ACT-like"/>
    <property type="match status" value="1"/>
</dbReference>
<dbReference type="Gene3D" id="3.30.70.260">
    <property type="match status" value="1"/>
</dbReference>
<dbReference type="AlphaFoldDB" id="A0ABD3I6V5"/>
<dbReference type="NCBIfam" id="NF004684">
    <property type="entry name" value="PRK06027.1"/>
    <property type="match status" value="1"/>
</dbReference>
<sequence>MDPVGFVSIFCASAKKPFVLIYDDEEELAVVEEPVLACSGRYAVYGVCKKPDDFVQPASNIGSAKRGVTSTITNDDTFRGESPANDDTFREESHVNDDTFKEESPVAIPQVEEDWGNSGDAEGSRRGGTMSWNRLIRGCGEALRFRAGFGCRTSSSRHDGLGGARTFSCATHKDSKDWPKGHLRHGVHVFECSDQLGIIASISQNIARRGANILSVDIYIDFDSGSPVFYSRSEFSFDPLQWPREVMEEDFREIGQRFKAEKSLVRVPEVDPDLKMAVLASWQDHCLVDLLHRWQEGGLPAQISAVISNHSRGPNTHVVRFLDRHGIPYHYLPTTKSNKREAEIVDLVKETDFLVLARYMQVLSSSFLRSYGKDIINIHHGLLPSFKGANPYRQAYQAGVKLIGATSHFVTDELDDGPIIEQMVDRVSHRDTLSTFAMKSENLEKQCLAKAIRYYCDQRIVRYSGNKTIVFA</sequence>
<dbReference type="Proteomes" id="UP001633002">
    <property type="component" value="Unassembled WGS sequence"/>
</dbReference>
<comment type="caution">
    <text evidence="5">The sequence shown here is derived from an EMBL/GenBank/DDBJ whole genome shotgun (WGS) entry which is preliminary data.</text>
</comment>
<keyword evidence="6" id="KW-1185">Reference proteome</keyword>
<dbReference type="EMBL" id="JBJQOH010000002">
    <property type="protein sequence ID" value="KAL3698784.1"/>
    <property type="molecule type" value="Genomic_DNA"/>
</dbReference>
<accession>A0ABD3I6V5</accession>
<gene>
    <name evidence="5" type="ORF">R1sor_012860</name>
</gene>
<feature type="region of interest" description="Disordered" evidence="3">
    <location>
        <begin position="72"/>
        <end position="100"/>
    </location>
</feature>
<organism evidence="5 6">
    <name type="scientific">Riccia sorocarpa</name>
    <dbReference type="NCBI Taxonomy" id="122646"/>
    <lineage>
        <taxon>Eukaryota</taxon>
        <taxon>Viridiplantae</taxon>
        <taxon>Streptophyta</taxon>
        <taxon>Embryophyta</taxon>
        <taxon>Marchantiophyta</taxon>
        <taxon>Marchantiopsida</taxon>
        <taxon>Marchantiidae</taxon>
        <taxon>Marchantiales</taxon>
        <taxon>Ricciaceae</taxon>
        <taxon>Riccia</taxon>
    </lineage>
</organism>
<evidence type="ECO:0000259" key="4">
    <source>
        <dbReference type="PROSITE" id="PS51671"/>
    </source>
</evidence>
<feature type="compositionally biased region" description="Basic and acidic residues" evidence="3">
    <location>
        <begin position="87"/>
        <end position="100"/>
    </location>
</feature>
<evidence type="ECO:0000256" key="1">
    <source>
        <dbReference type="ARBA" id="ARBA00022563"/>
    </source>
</evidence>
<evidence type="ECO:0000313" key="6">
    <source>
        <dbReference type="Proteomes" id="UP001633002"/>
    </source>
</evidence>
<dbReference type="InterPro" id="IPR044074">
    <property type="entry name" value="PurU_ACT"/>
</dbReference>
<evidence type="ECO:0000256" key="2">
    <source>
        <dbReference type="ARBA" id="ARBA00022801"/>
    </source>
</evidence>
<dbReference type="CDD" id="cd04875">
    <property type="entry name" value="ACT_F4HF-DF"/>
    <property type="match status" value="1"/>
</dbReference>
<keyword evidence="2" id="KW-0378">Hydrolase</keyword>
<keyword evidence="1" id="KW-0554">One-carbon metabolism</keyword>
<name>A0ABD3I6V5_9MARC</name>
<feature type="domain" description="ACT" evidence="4">
    <location>
        <begin position="187"/>
        <end position="272"/>
    </location>
</feature>
<evidence type="ECO:0000256" key="3">
    <source>
        <dbReference type="SAM" id="MobiDB-lite"/>
    </source>
</evidence>
<dbReference type="Gene3D" id="3.40.50.170">
    <property type="entry name" value="Formyl transferase, N-terminal domain"/>
    <property type="match status" value="1"/>
</dbReference>
<dbReference type="SUPFAM" id="SSF53328">
    <property type="entry name" value="Formyltransferase"/>
    <property type="match status" value="1"/>
</dbReference>
<protein>
    <recommendedName>
        <fullName evidence="4">ACT domain-containing protein</fullName>
    </recommendedName>
</protein>
<dbReference type="InterPro" id="IPR036477">
    <property type="entry name" value="Formyl_transf_N_sf"/>
</dbReference>
<proteinExistence type="predicted"/>
<dbReference type="PANTHER" id="PTHR42706">
    <property type="entry name" value="FORMYLTETRAHYDROFOLATE DEFORMYLASE"/>
    <property type="match status" value="1"/>
</dbReference>
<dbReference type="PRINTS" id="PR01575">
    <property type="entry name" value="FFH4HYDRLASE"/>
</dbReference>
<dbReference type="InterPro" id="IPR041729">
    <property type="entry name" value="Formyl-FH4-Hydrolase_C"/>
</dbReference>
<dbReference type="InterPro" id="IPR045865">
    <property type="entry name" value="ACT-like_dom_sf"/>
</dbReference>
<dbReference type="CDD" id="cd08648">
    <property type="entry name" value="FMT_core_Formyl-FH4-Hydrolase_C"/>
    <property type="match status" value="1"/>
</dbReference>
<dbReference type="GO" id="GO:0016787">
    <property type="term" value="F:hydrolase activity"/>
    <property type="evidence" value="ECO:0007669"/>
    <property type="project" value="UniProtKB-KW"/>
</dbReference>
<dbReference type="PANTHER" id="PTHR42706:SF1">
    <property type="entry name" value="FORMYLTETRAHYDROFOLATE DEFORMYLASE 2, MITOCHONDRIAL"/>
    <property type="match status" value="1"/>
</dbReference>